<keyword evidence="12" id="KW-0009">Actin-binding</keyword>
<dbReference type="STRING" id="42157.A0A182DX78"/>
<reference evidence="17" key="1">
    <citation type="submission" date="2016-06" db="UniProtKB">
        <authorList>
            <consortium name="WormBaseParasite"/>
        </authorList>
    </citation>
    <scope>IDENTIFICATION</scope>
</reference>
<keyword evidence="8" id="KW-0677">Repeat</keyword>
<keyword evidence="7" id="KW-0963">Cytoplasm</keyword>
<evidence type="ECO:0000256" key="13">
    <source>
        <dbReference type="ARBA" id="ARBA00023212"/>
    </source>
</evidence>
<dbReference type="GO" id="GO:0005886">
    <property type="term" value="C:plasma membrane"/>
    <property type="evidence" value="ECO:0007669"/>
    <property type="project" value="UniProtKB-SubCell"/>
</dbReference>
<evidence type="ECO:0000256" key="10">
    <source>
        <dbReference type="ARBA" id="ARBA00022949"/>
    </source>
</evidence>
<dbReference type="PROSITE" id="PS00664">
    <property type="entry name" value="VINCULIN_2"/>
    <property type="match status" value="1"/>
</dbReference>
<dbReference type="InterPro" id="IPR006077">
    <property type="entry name" value="Vinculin/catenin"/>
</dbReference>
<dbReference type="PANTHER" id="PTHR46180">
    <property type="entry name" value="VINCULIN"/>
    <property type="match status" value="1"/>
</dbReference>
<evidence type="ECO:0000313" key="17">
    <source>
        <dbReference type="WBParaSite" id="nOo.2.0.1.t00250-RA"/>
    </source>
</evidence>
<evidence type="ECO:0000256" key="5">
    <source>
        <dbReference type="ARBA" id="ARBA00014125"/>
    </source>
</evidence>
<dbReference type="Gene3D" id="1.20.120.230">
    <property type="entry name" value="Alpha-catenin/vinculin-like"/>
    <property type="match status" value="4"/>
</dbReference>
<evidence type="ECO:0000256" key="14">
    <source>
        <dbReference type="SAM" id="MobiDB-lite"/>
    </source>
</evidence>
<dbReference type="InterPro" id="IPR017997">
    <property type="entry name" value="Vinculin"/>
</dbReference>
<feature type="compositionally biased region" description="Pro residues" evidence="14">
    <location>
        <begin position="767"/>
        <end position="788"/>
    </location>
</feature>
<sequence>MSIKRVSSFEYTLNMIYDVSRLVILHEEAEDGNAVPDLTRPVSAVSRAVDNLIKVGYDTCHSSDDRILQADMPPALQRVEASSRLLEDACQILKADPYSSVGRKKLIEGARGILQGTSALLLCFDESEVRKIIRGCRKVLDYLAVTEVIESMDDLAQFVKDISPWLTRVSRNIDAREKELTHQVHREILLRCMDTVKTLSPIMICAMKIFIQITEESQRGQQEAAENRNYLAQRMTDEMNEIIRVLQLTTYDEDEWDSDNVTLMRKALSAAQSLLTSALDWLADPRSRAGATGEKAIRRIVDYSERIAARALPEDARLIRRTVSDITSMTDSLCELRSQGSDNQGLANGCANKLKELVGTKEISGILPGALTNTQRTGGAHPAHTVAGRLEQALRWLDNPGVDDGDLGIQAIKAMTNEARNLSDLLPPAERSRLLDLCGEIDRLVDQLADLERRGLGNSPAAHAIRSQLRNKLHELADFMKKVVTDRVVEDFADISTPLKQFVDAVYAPPTMVNREMNFEEKAHNLNTHSSRCANTALLVAKCGPCKNKKTVEAIIETANQVNAMTPQVINAGKIRLHNDSDSANQHFDNLRREYTDVLNRLRSYVDDAIDTGDFIRASEQAMRKYTSYCENAIRNNEPQQMVDNTSQIARFGNRVLMTAKNEADNSEEPSFVHRVNLAAQQLHSAIPPMVNQAKQVALNPRHGGSAQNWRDANEHLLSAVRQVGDAITGAGGSRPPSQNLLVESVPPKAPTSPVIHDRIYIREDIPTPPRPPPPVEISPPPRPPPPPETDDEEETRAFWERYPLPGASSQPILSAAHNLHQELRQWSSHENEIVAAAKRMAILMARLSQLVRGEGGTKKDLIDCAKAIADSSEEVTRLAVQLARQCTDIKMRMTLLQVCERIPTIATQLKILSTVKATMLGSQATIGPYGQPIDGSEEDEEAMQQLVLNAQNLMQSVKDTVRAAEAASIKIRTNSGLRLRWIRKPMWSNF</sequence>
<evidence type="ECO:0000256" key="7">
    <source>
        <dbReference type="ARBA" id="ARBA00022490"/>
    </source>
</evidence>
<feature type="compositionally biased region" description="Basic and acidic residues" evidence="14">
    <location>
        <begin position="756"/>
        <end position="766"/>
    </location>
</feature>
<name>A0A182DX78_ONCOC</name>
<dbReference type="FunFam" id="1.20.120.230:FF:000010">
    <property type="entry name" value="Vinculin a"/>
    <property type="match status" value="1"/>
</dbReference>
<gene>
    <name evidence="15" type="ORF">NOO_LOCUS250</name>
</gene>
<dbReference type="Proteomes" id="UP000271087">
    <property type="component" value="Unassembled WGS sequence"/>
</dbReference>
<organism evidence="17">
    <name type="scientific">Onchocerca ochengi</name>
    <name type="common">Filarial nematode worm</name>
    <dbReference type="NCBI Taxonomy" id="42157"/>
    <lineage>
        <taxon>Eukaryota</taxon>
        <taxon>Metazoa</taxon>
        <taxon>Ecdysozoa</taxon>
        <taxon>Nematoda</taxon>
        <taxon>Chromadorea</taxon>
        <taxon>Rhabditida</taxon>
        <taxon>Spirurina</taxon>
        <taxon>Spiruromorpha</taxon>
        <taxon>Filarioidea</taxon>
        <taxon>Onchocercidae</taxon>
        <taxon>Onchocerca</taxon>
    </lineage>
</organism>
<accession>A0A182DX78</accession>
<feature type="region of interest" description="Disordered" evidence="14">
    <location>
        <begin position="728"/>
        <end position="795"/>
    </location>
</feature>
<dbReference type="InterPro" id="IPR000633">
    <property type="entry name" value="Vinculin_CS"/>
</dbReference>
<dbReference type="Gene3D" id="1.20.120.810">
    <property type="entry name" value="Vinculin, Vh2 four-helix bundle"/>
    <property type="match status" value="2"/>
</dbReference>
<dbReference type="GO" id="GO:0051015">
    <property type="term" value="F:actin filament binding"/>
    <property type="evidence" value="ECO:0007669"/>
    <property type="project" value="InterPro"/>
</dbReference>
<reference evidence="15 16" key="2">
    <citation type="submission" date="2018-08" db="EMBL/GenBank/DDBJ databases">
        <authorList>
            <person name="Laetsch R D."/>
            <person name="Stevens L."/>
            <person name="Kumar S."/>
            <person name="Blaxter L. M."/>
        </authorList>
    </citation>
    <scope>NUCLEOTIDE SEQUENCE [LARGE SCALE GENOMIC DNA]</scope>
</reference>
<dbReference type="GO" id="GO:0005912">
    <property type="term" value="C:adherens junction"/>
    <property type="evidence" value="ECO:0007669"/>
    <property type="project" value="UniProtKB-SubCell"/>
</dbReference>
<keyword evidence="6" id="KW-1003">Cell membrane</keyword>
<comment type="subcellular location">
    <subcellularLocation>
        <location evidence="3">Cell junction</location>
        <location evidence="3">Adherens junction</location>
    </subcellularLocation>
    <subcellularLocation>
        <location evidence="2">Cell membrane</location>
        <topology evidence="2">Peripheral membrane protein</topology>
        <orientation evidence="2">Cytoplasmic side</orientation>
    </subcellularLocation>
    <subcellularLocation>
        <location evidence="1">Cytoplasm</location>
        <location evidence="1">Cytoskeleton</location>
    </subcellularLocation>
</comment>
<dbReference type="OrthoDB" id="29742at2759"/>
<evidence type="ECO:0000256" key="3">
    <source>
        <dbReference type="ARBA" id="ARBA00004536"/>
    </source>
</evidence>
<dbReference type="PRINTS" id="PR00806">
    <property type="entry name" value="VINCULIN"/>
</dbReference>
<evidence type="ECO:0000256" key="9">
    <source>
        <dbReference type="ARBA" id="ARBA00022889"/>
    </source>
</evidence>
<keyword evidence="11" id="KW-0472">Membrane</keyword>
<dbReference type="AlphaFoldDB" id="A0A182DX78"/>
<evidence type="ECO:0000256" key="8">
    <source>
        <dbReference type="ARBA" id="ARBA00022737"/>
    </source>
</evidence>
<evidence type="ECO:0000313" key="15">
    <source>
        <dbReference type="EMBL" id="VDK61708.1"/>
    </source>
</evidence>
<dbReference type="Pfam" id="PF01044">
    <property type="entry name" value="Vinculin"/>
    <property type="match status" value="1"/>
</dbReference>
<proteinExistence type="inferred from homology"/>
<dbReference type="EMBL" id="UYRW01000022">
    <property type="protein sequence ID" value="VDK61708.1"/>
    <property type="molecule type" value="Genomic_DNA"/>
</dbReference>
<keyword evidence="10" id="KW-0965">Cell junction</keyword>
<protein>
    <recommendedName>
        <fullName evidence="5">Vinculin</fullName>
    </recommendedName>
</protein>
<dbReference type="InterPro" id="IPR036723">
    <property type="entry name" value="Alpha-catenin/vinculin-like_sf"/>
</dbReference>
<dbReference type="WBParaSite" id="nOo.2.0.1.t00250-RA">
    <property type="protein sequence ID" value="nOo.2.0.1.t00250-RA"/>
    <property type="gene ID" value="nOo.2.0.1.g00250"/>
</dbReference>
<dbReference type="GO" id="GO:0015629">
    <property type="term" value="C:actin cytoskeleton"/>
    <property type="evidence" value="ECO:0007669"/>
    <property type="project" value="InterPro"/>
</dbReference>
<evidence type="ECO:0000256" key="12">
    <source>
        <dbReference type="ARBA" id="ARBA00023203"/>
    </source>
</evidence>
<dbReference type="SUPFAM" id="SSF47220">
    <property type="entry name" value="alpha-catenin/vinculin-like"/>
    <property type="match status" value="6"/>
</dbReference>
<dbReference type="GO" id="GO:0005198">
    <property type="term" value="F:structural molecule activity"/>
    <property type="evidence" value="ECO:0007669"/>
    <property type="project" value="InterPro"/>
</dbReference>
<evidence type="ECO:0000256" key="4">
    <source>
        <dbReference type="ARBA" id="ARBA00008376"/>
    </source>
</evidence>
<keyword evidence="9" id="KW-0130">Cell adhesion</keyword>
<comment type="similarity">
    <text evidence="4">Belongs to the vinculin/alpha-catenin family.</text>
</comment>
<evidence type="ECO:0000256" key="11">
    <source>
        <dbReference type="ARBA" id="ARBA00023136"/>
    </source>
</evidence>
<keyword evidence="13" id="KW-0206">Cytoskeleton</keyword>
<evidence type="ECO:0000256" key="6">
    <source>
        <dbReference type="ARBA" id="ARBA00022475"/>
    </source>
</evidence>
<evidence type="ECO:0000313" key="16">
    <source>
        <dbReference type="Proteomes" id="UP000271087"/>
    </source>
</evidence>
<evidence type="ECO:0000256" key="1">
    <source>
        <dbReference type="ARBA" id="ARBA00004245"/>
    </source>
</evidence>
<dbReference type="GO" id="GO:0007155">
    <property type="term" value="P:cell adhesion"/>
    <property type="evidence" value="ECO:0007669"/>
    <property type="project" value="UniProtKB-KW"/>
</dbReference>
<evidence type="ECO:0000256" key="2">
    <source>
        <dbReference type="ARBA" id="ARBA00004413"/>
    </source>
</evidence>
<keyword evidence="16" id="KW-1185">Reference proteome</keyword>